<dbReference type="EMBL" id="JAPMOU010000032">
    <property type="protein sequence ID" value="MDE1464319.1"/>
    <property type="molecule type" value="Genomic_DNA"/>
</dbReference>
<sequence>MVVFQTYLNAYYSQMHQLTITILSENHCYSARDYEFLRRLEIETSNHYNIFLTSLSFCSKDSDQVSFDWFSIIVNQITLHSQLFSNLKKMCMPYLAVYLQNRLAKPLKLSNGIKVLNLSPWTSVDEIHQTLDQLSK</sequence>
<accession>A0ABT5UD66</accession>
<proteinExistence type="predicted"/>
<dbReference type="RefSeq" id="WP_274690647.1">
    <property type="nucleotide sequence ID" value="NZ_JAPMOU010000032.1"/>
</dbReference>
<comment type="caution">
    <text evidence="1">The sequence shown here is derived from an EMBL/GenBank/DDBJ whole genome shotgun (WGS) entry which is preliminary data.</text>
</comment>
<reference evidence="1 2" key="1">
    <citation type="submission" date="2022-11" db="EMBL/GenBank/DDBJ databases">
        <title>Spartinivicinus poritis sp. nov., isolated from scleractinian coral Porites lutea.</title>
        <authorList>
            <person name="Zhang G."/>
            <person name="Cai L."/>
            <person name="Wei Q."/>
        </authorList>
    </citation>
    <scope>NUCLEOTIDE SEQUENCE [LARGE SCALE GENOMIC DNA]</scope>
    <source>
        <strain evidence="1 2">A2-2</strain>
    </source>
</reference>
<keyword evidence="2" id="KW-1185">Reference proteome</keyword>
<evidence type="ECO:0000313" key="1">
    <source>
        <dbReference type="EMBL" id="MDE1464319.1"/>
    </source>
</evidence>
<evidence type="ECO:0008006" key="3">
    <source>
        <dbReference type="Google" id="ProtNLM"/>
    </source>
</evidence>
<dbReference type="Proteomes" id="UP001528823">
    <property type="component" value="Unassembled WGS sequence"/>
</dbReference>
<organism evidence="1 2">
    <name type="scientific">Spartinivicinus poritis</name>
    <dbReference type="NCBI Taxonomy" id="2994640"/>
    <lineage>
        <taxon>Bacteria</taxon>
        <taxon>Pseudomonadati</taxon>
        <taxon>Pseudomonadota</taxon>
        <taxon>Gammaproteobacteria</taxon>
        <taxon>Oceanospirillales</taxon>
        <taxon>Zooshikellaceae</taxon>
        <taxon>Spartinivicinus</taxon>
    </lineage>
</organism>
<protein>
    <recommendedName>
        <fullName evidence="3">Maturase K</fullName>
    </recommendedName>
</protein>
<gene>
    <name evidence="1" type="ORF">ORQ98_20365</name>
</gene>
<name>A0ABT5UD66_9GAMM</name>
<evidence type="ECO:0000313" key="2">
    <source>
        <dbReference type="Proteomes" id="UP001528823"/>
    </source>
</evidence>